<reference evidence="2 3" key="1">
    <citation type="journal article" date="2014" name="Genome Announc.">
        <title>Draft Genome Sequence of Lysobacter capsici AZ78, a Bacterium Antagonistic to Plant-Pathogenic Oomycetes.</title>
        <authorList>
            <person name="Puopolo G."/>
            <person name="Sonego P."/>
            <person name="Engelen K."/>
            <person name="Pertot I."/>
        </authorList>
    </citation>
    <scope>NUCLEOTIDE SEQUENCE [LARGE SCALE GENOMIC DNA]</scope>
    <source>
        <strain evidence="2 3">AZ78</strain>
    </source>
</reference>
<name>A0A125U076_9GAMM</name>
<dbReference type="AlphaFoldDB" id="A0A125U076"/>
<comment type="caution">
    <text evidence="2">The sequence shown here is derived from an EMBL/GenBank/DDBJ whole genome shotgun (WGS) entry which is preliminary data.</text>
</comment>
<proteinExistence type="predicted"/>
<accession>A0A125U076</accession>
<dbReference type="Proteomes" id="UP000023435">
    <property type="component" value="Unassembled WGS sequence"/>
</dbReference>
<sequence>MQPRHSPIPDCRSGASRDHAPATAGATPPADFTQPHEPGRRVTANRIAALLDQGPGISCIPLPPDREAHWRLFSMDAEQSPAREISGLYAWTDGSGAI</sequence>
<feature type="region of interest" description="Disordered" evidence="1">
    <location>
        <begin position="1"/>
        <end position="38"/>
    </location>
</feature>
<evidence type="ECO:0000256" key="1">
    <source>
        <dbReference type="SAM" id="MobiDB-lite"/>
    </source>
</evidence>
<feature type="compositionally biased region" description="Low complexity" evidence="1">
    <location>
        <begin position="21"/>
        <end position="30"/>
    </location>
</feature>
<gene>
    <name evidence="2" type="ORF">AZ78_5118</name>
</gene>
<keyword evidence="3" id="KW-1185">Reference proteome</keyword>
<dbReference type="EMBL" id="JAJA02000002">
    <property type="protein sequence ID" value="KWS02451.1"/>
    <property type="molecule type" value="Genomic_DNA"/>
</dbReference>
<protein>
    <submittedName>
        <fullName evidence="2">Uncharacterized protein</fullName>
    </submittedName>
</protein>
<evidence type="ECO:0000313" key="2">
    <source>
        <dbReference type="EMBL" id="KWS02451.1"/>
    </source>
</evidence>
<organism evidence="2 3">
    <name type="scientific">Lysobacter capsici AZ78</name>
    <dbReference type="NCBI Taxonomy" id="1444315"/>
    <lineage>
        <taxon>Bacteria</taxon>
        <taxon>Pseudomonadati</taxon>
        <taxon>Pseudomonadota</taxon>
        <taxon>Gammaproteobacteria</taxon>
        <taxon>Lysobacterales</taxon>
        <taxon>Lysobacteraceae</taxon>
        <taxon>Lysobacter</taxon>
    </lineage>
</organism>
<evidence type="ECO:0000313" key="3">
    <source>
        <dbReference type="Proteomes" id="UP000023435"/>
    </source>
</evidence>